<organism evidence="2 3">
    <name type="scientific">Chitinibacter fontanus</name>
    <dbReference type="NCBI Taxonomy" id="1737446"/>
    <lineage>
        <taxon>Bacteria</taxon>
        <taxon>Pseudomonadati</taxon>
        <taxon>Pseudomonadota</taxon>
        <taxon>Betaproteobacteria</taxon>
        <taxon>Neisseriales</taxon>
        <taxon>Chitinibacteraceae</taxon>
        <taxon>Chitinibacter</taxon>
    </lineage>
</organism>
<keyword evidence="1" id="KW-0732">Signal</keyword>
<keyword evidence="3" id="KW-1185">Reference proteome</keyword>
<sequence length="120" mass="12858">MRQSSLRFTSLFALLGCCILSACVNATAGGKVAPSSPLIERVVISFKTAQTPADQAVSELAQRYQLGMAYERDLGSGFHTARLMPPQALVALQVKLEQISHDPIVASIEADLPMQTMPSP</sequence>
<gene>
    <name evidence="2" type="ORF">HZU75_06845</name>
</gene>
<dbReference type="KEGG" id="cfon:HZU75_06845"/>
<feature type="signal peptide" evidence="1">
    <location>
        <begin position="1"/>
        <end position="28"/>
    </location>
</feature>
<reference evidence="2 3" key="1">
    <citation type="journal article" date="2016" name="Int. J. Syst. Evol. Microbiol.">
        <title>Chitinibacter fontanus sp. nov., isolated from a spring.</title>
        <authorList>
            <person name="Sheu S.Y."/>
            <person name="Li Y.S."/>
            <person name="Young C.C."/>
            <person name="Chen W.M."/>
        </authorList>
    </citation>
    <scope>NUCLEOTIDE SEQUENCE [LARGE SCALE GENOMIC DNA]</scope>
    <source>
        <strain evidence="2 3">STM-7</strain>
    </source>
</reference>
<protein>
    <recommendedName>
        <fullName evidence="4">Inhibitor I9 domain-containing protein</fullName>
    </recommendedName>
</protein>
<evidence type="ECO:0000256" key="1">
    <source>
        <dbReference type="SAM" id="SignalP"/>
    </source>
</evidence>
<accession>A0A7D5Z5A4</accession>
<evidence type="ECO:0000313" key="2">
    <source>
        <dbReference type="EMBL" id="QLI81263.1"/>
    </source>
</evidence>
<dbReference type="AlphaFoldDB" id="A0A7D5Z5A4"/>
<evidence type="ECO:0008006" key="4">
    <source>
        <dbReference type="Google" id="ProtNLM"/>
    </source>
</evidence>
<name>A0A7D5Z5A4_9NEIS</name>
<proteinExistence type="predicted"/>
<dbReference type="RefSeq" id="WP_180308390.1">
    <property type="nucleotide sequence ID" value="NZ_CP058952.1"/>
</dbReference>
<dbReference type="PROSITE" id="PS51257">
    <property type="entry name" value="PROKAR_LIPOPROTEIN"/>
    <property type="match status" value="1"/>
</dbReference>
<dbReference type="EMBL" id="CP058952">
    <property type="protein sequence ID" value="QLI81263.1"/>
    <property type="molecule type" value="Genomic_DNA"/>
</dbReference>
<feature type="chain" id="PRO_5028970466" description="Inhibitor I9 domain-containing protein" evidence="1">
    <location>
        <begin position="29"/>
        <end position="120"/>
    </location>
</feature>
<dbReference type="Proteomes" id="UP000510822">
    <property type="component" value="Chromosome"/>
</dbReference>
<evidence type="ECO:0000313" key="3">
    <source>
        <dbReference type="Proteomes" id="UP000510822"/>
    </source>
</evidence>